<comment type="caution">
    <text evidence="3">The sequence shown here is derived from an EMBL/GenBank/DDBJ whole genome shotgun (WGS) entry which is preliminary data.</text>
</comment>
<keyword evidence="1 3" id="KW-0378">Hydrolase</keyword>
<dbReference type="InterPro" id="IPR029058">
    <property type="entry name" value="AB_hydrolase_fold"/>
</dbReference>
<evidence type="ECO:0000313" key="3">
    <source>
        <dbReference type="EMBL" id="MDT9593298.1"/>
    </source>
</evidence>
<protein>
    <submittedName>
        <fullName evidence="3">Alpha/beta hydrolase</fullName>
    </submittedName>
</protein>
<dbReference type="PANTHER" id="PTHR48081">
    <property type="entry name" value="AB HYDROLASE SUPERFAMILY PROTEIN C4A8.06C"/>
    <property type="match status" value="1"/>
</dbReference>
<reference evidence="3 4" key="1">
    <citation type="submission" date="2023-08" db="EMBL/GenBank/DDBJ databases">
        <title>Nocardioides seae sp. nov., a bacterium isolated from a soil.</title>
        <authorList>
            <person name="Wang X."/>
        </authorList>
    </citation>
    <scope>NUCLEOTIDE SEQUENCE [LARGE SCALE GENOMIC DNA]</scope>
    <source>
        <strain evidence="3 4">YZH12</strain>
    </source>
</reference>
<dbReference type="GO" id="GO:0016787">
    <property type="term" value="F:hydrolase activity"/>
    <property type="evidence" value="ECO:0007669"/>
    <property type="project" value="UniProtKB-KW"/>
</dbReference>
<dbReference type="Pfam" id="PF07859">
    <property type="entry name" value="Abhydrolase_3"/>
    <property type="match status" value="1"/>
</dbReference>
<accession>A0ABU3PVN2</accession>
<evidence type="ECO:0000313" key="4">
    <source>
        <dbReference type="Proteomes" id="UP001268542"/>
    </source>
</evidence>
<dbReference type="SUPFAM" id="SSF53474">
    <property type="entry name" value="alpha/beta-Hydrolases"/>
    <property type="match status" value="1"/>
</dbReference>
<name>A0ABU3PVN2_9ACTN</name>
<dbReference type="PANTHER" id="PTHR48081:SF8">
    <property type="entry name" value="ALPHA_BETA HYDROLASE FOLD-3 DOMAIN-CONTAINING PROTEIN-RELATED"/>
    <property type="match status" value="1"/>
</dbReference>
<dbReference type="Gene3D" id="3.40.50.1820">
    <property type="entry name" value="alpha/beta hydrolase"/>
    <property type="match status" value="1"/>
</dbReference>
<dbReference type="InterPro" id="IPR050300">
    <property type="entry name" value="GDXG_lipolytic_enzyme"/>
</dbReference>
<feature type="domain" description="Alpha/beta hydrolase fold-3" evidence="2">
    <location>
        <begin position="80"/>
        <end position="278"/>
    </location>
</feature>
<gene>
    <name evidence="3" type="ORF">RDV89_09485</name>
</gene>
<proteinExistence type="predicted"/>
<sequence>MRPAIDPGLAGFLEQAAAAGAPPITAGSVADARTGNAEFLRTMRTRQEPVRAVEELSVPTRAGDLPARAYLPVDEPVAVVVYLHGGGWVLGDLEGHDQLCRHLAATSGAVVVNVNYRHAPETRFPGPAEDAADAVAWAAATYPYPVVVMGDSAGGNLAASAAVASRDAGVRLDLQVLLYPVLDADLTRESYRRNGDGYLLTAADMDWFWDHYVGDGDRFDPRASVLRVDDLDGLAPAVVLVAGYDPLHDEGIAYADRLAAAGVPCDVLEYPGAIHGFMTLHAVSPLGEQAAEEVAGLVRRRTTAAV</sequence>
<keyword evidence="4" id="KW-1185">Reference proteome</keyword>
<dbReference type="EMBL" id="JAVYII010000004">
    <property type="protein sequence ID" value="MDT9593298.1"/>
    <property type="molecule type" value="Genomic_DNA"/>
</dbReference>
<dbReference type="Proteomes" id="UP001268542">
    <property type="component" value="Unassembled WGS sequence"/>
</dbReference>
<organism evidence="3 4">
    <name type="scientific">Nocardioides imazamoxiresistens</name>
    <dbReference type="NCBI Taxonomy" id="3231893"/>
    <lineage>
        <taxon>Bacteria</taxon>
        <taxon>Bacillati</taxon>
        <taxon>Actinomycetota</taxon>
        <taxon>Actinomycetes</taxon>
        <taxon>Propionibacteriales</taxon>
        <taxon>Nocardioidaceae</taxon>
        <taxon>Nocardioides</taxon>
    </lineage>
</organism>
<evidence type="ECO:0000259" key="2">
    <source>
        <dbReference type="Pfam" id="PF07859"/>
    </source>
</evidence>
<dbReference type="RefSeq" id="WP_315732765.1">
    <property type="nucleotide sequence ID" value="NZ_JAVYII010000004.1"/>
</dbReference>
<evidence type="ECO:0000256" key="1">
    <source>
        <dbReference type="ARBA" id="ARBA00022801"/>
    </source>
</evidence>
<dbReference type="InterPro" id="IPR013094">
    <property type="entry name" value="AB_hydrolase_3"/>
</dbReference>